<dbReference type="SUPFAM" id="SSF102405">
    <property type="entry name" value="MCP/YpsA-like"/>
    <property type="match status" value="1"/>
</dbReference>
<protein>
    <recommendedName>
        <fullName evidence="4">TIGR00730 family Rossman fold protein</fullName>
    </recommendedName>
</protein>
<reference evidence="2 3" key="1">
    <citation type="submission" date="2021-03" db="EMBL/GenBank/DDBJ databases">
        <title>Antimicrobial resistance genes in bacteria isolated from Japanese honey, and their potential for conferring macrolide and lincosamide resistance in the American foulbrood pathogen Paenibacillus larvae.</title>
        <authorList>
            <person name="Okamoto M."/>
            <person name="Kumagai M."/>
            <person name="Kanamori H."/>
            <person name="Takamatsu D."/>
        </authorList>
    </citation>
    <scope>NUCLEOTIDE SEQUENCE [LARGE SCALE GENOMIC DNA]</scope>
    <source>
        <strain evidence="2 3">J1TS3</strain>
    </source>
</reference>
<evidence type="ECO:0000313" key="2">
    <source>
        <dbReference type="EMBL" id="GIN22264.1"/>
    </source>
</evidence>
<dbReference type="EMBL" id="BOQT01000015">
    <property type="protein sequence ID" value="GIN22264.1"/>
    <property type="molecule type" value="Genomic_DNA"/>
</dbReference>
<dbReference type="InterPro" id="IPR041164">
    <property type="entry name" value="LDcluster4"/>
</dbReference>
<name>A0ABQ4K964_9BACI</name>
<comment type="similarity">
    <text evidence="1">Belongs to the LOG family.</text>
</comment>
<evidence type="ECO:0008006" key="4">
    <source>
        <dbReference type="Google" id="ProtNLM"/>
    </source>
</evidence>
<dbReference type="Proteomes" id="UP000680279">
    <property type="component" value="Unassembled WGS sequence"/>
</dbReference>
<dbReference type="Pfam" id="PF18306">
    <property type="entry name" value="LDcluster4"/>
    <property type="match status" value="1"/>
</dbReference>
<sequence>MKKIAIFCGSSNGASSVYIENAKKIGKELARRNITLVYGGASVGVMGAVANSVLEENGQVIGVINKWKY</sequence>
<keyword evidence="3" id="KW-1185">Reference proteome</keyword>
<evidence type="ECO:0000313" key="3">
    <source>
        <dbReference type="Proteomes" id="UP000680279"/>
    </source>
</evidence>
<proteinExistence type="inferred from homology"/>
<gene>
    <name evidence="2" type="ORF">J1TS3_33980</name>
</gene>
<dbReference type="PANTHER" id="PTHR31223">
    <property type="entry name" value="LOG FAMILY PROTEIN YJL055W"/>
    <property type="match status" value="1"/>
</dbReference>
<organism evidence="2 3">
    <name type="scientific">Siminovitchia fordii</name>
    <dbReference type="NCBI Taxonomy" id="254759"/>
    <lineage>
        <taxon>Bacteria</taxon>
        <taxon>Bacillati</taxon>
        <taxon>Bacillota</taxon>
        <taxon>Bacilli</taxon>
        <taxon>Bacillales</taxon>
        <taxon>Bacillaceae</taxon>
        <taxon>Siminovitchia</taxon>
    </lineage>
</organism>
<accession>A0ABQ4K964</accession>
<comment type="caution">
    <text evidence="2">The sequence shown here is derived from an EMBL/GenBank/DDBJ whole genome shotgun (WGS) entry which is preliminary data.</text>
</comment>
<dbReference type="Gene3D" id="3.40.50.450">
    <property type="match status" value="1"/>
</dbReference>
<evidence type="ECO:0000256" key="1">
    <source>
        <dbReference type="ARBA" id="ARBA00006763"/>
    </source>
</evidence>
<dbReference type="PANTHER" id="PTHR31223:SF70">
    <property type="entry name" value="LOG FAMILY PROTEIN YJL055W"/>
    <property type="match status" value="1"/>
</dbReference>